<sequence>MARSSHSARQSTSRRAVRHDRHGRAGRSSVTGPHLPPLRGRIDFFDLIVGSTADFLRGMWSADLEGVSFEIGGMPLGEPGPNGVRRWDALRDQRRIILYRVPIERLARLHVNDQLHRQMYIESCVFRATAEFLDRDPWDLGPERFR</sequence>
<feature type="compositionally biased region" description="Basic residues" evidence="1">
    <location>
        <begin position="15"/>
        <end position="25"/>
    </location>
</feature>
<dbReference type="OrthoDB" id="4989780at2"/>
<feature type="compositionally biased region" description="Polar residues" evidence="1">
    <location>
        <begin position="1"/>
        <end position="14"/>
    </location>
</feature>
<comment type="caution">
    <text evidence="2">The sequence shown here is derived from an EMBL/GenBank/DDBJ whole genome shotgun (WGS) entry which is preliminary data.</text>
</comment>
<evidence type="ECO:0000313" key="2">
    <source>
        <dbReference type="EMBL" id="RLP76009.1"/>
    </source>
</evidence>
<keyword evidence="3" id="KW-1185">Reference proteome</keyword>
<evidence type="ECO:0000313" key="3">
    <source>
        <dbReference type="Proteomes" id="UP000272503"/>
    </source>
</evidence>
<name>A0A3L7A6R9_9MICO</name>
<organism evidence="2 3">
    <name type="scientific">Mycetocola tolaasinivorans</name>
    <dbReference type="NCBI Taxonomy" id="76635"/>
    <lineage>
        <taxon>Bacteria</taxon>
        <taxon>Bacillati</taxon>
        <taxon>Actinomycetota</taxon>
        <taxon>Actinomycetes</taxon>
        <taxon>Micrococcales</taxon>
        <taxon>Microbacteriaceae</taxon>
        <taxon>Mycetocola</taxon>
    </lineage>
</organism>
<dbReference type="RefSeq" id="WP_121648294.1">
    <property type="nucleotide sequence ID" value="NZ_RCUX01000005.1"/>
</dbReference>
<dbReference type="Proteomes" id="UP000272503">
    <property type="component" value="Unassembled WGS sequence"/>
</dbReference>
<protein>
    <submittedName>
        <fullName evidence="2">Metallopeptidase family protein</fullName>
    </submittedName>
</protein>
<accession>A0A3L7A6R9</accession>
<dbReference type="EMBL" id="RCUX01000005">
    <property type="protein sequence ID" value="RLP76009.1"/>
    <property type="molecule type" value="Genomic_DNA"/>
</dbReference>
<feature type="region of interest" description="Disordered" evidence="1">
    <location>
        <begin position="1"/>
        <end position="34"/>
    </location>
</feature>
<evidence type="ECO:0000256" key="1">
    <source>
        <dbReference type="SAM" id="MobiDB-lite"/>
    </source>
</evidence>
<gene>
    <name evidence="2" type="ORF">D9V32_07585</name>
</gene>
<dbReference type="AlphaFoldDB" id="A0A3L7A6R9"/>
<proteinExistence type="predicted"/>
<reference evidence="2 3" key="1">
    <citation type="submission" date="2018-10" db="EMBL/GenBank/DDBJ databases">
        <authorList>
            <person name="Li J."/>
        </authorList>
    </citation>
    <scope>NUCLEOTIDE SEQUENCE [LARGE SCALE GENOMIC DNA]</scope>
    <source>
        <strain evidence="2 3">IF 016277</strain>
    </source>
</reference>
<dbReference type="CDD" id="cd12954">
    <property type="entry name" value="MMP_TTHA0227_like_1"/>
    <property type="match status" value="1"/>
</dbReference>